<evidence type="ECO:0008006" key="3">
    <source>
        <dbReference type="Google" id="ProtNLM"/>
    </source>
</evidence>
<accession>A0ABT8E581</accession>
<comment type="caution">
    <text evidence="1">The sequence shown here is derived from an EMBL/GenBank/DDBJ whole genome shotgun (WGS) entry which is preliminary data.</text>
</comment>
<evidence type="ECO:0000313" key="1">
    <source>
        <dbReference type="EMBL" id="MDN4073071.1"/>
    </source>
</evidence>
<proteinExistence type="predicted"/>
<gene>
    <name evidence="1" type="ORF">QYF49_08595</name>
</gene>
<dbReference type="EMBL" id="JAUHLN010000002">
    <property type="protein sequence ID" value="MDN4073071.1"/>
    <property type="molecule type" value="Genomic_DNA"/>
</dbReference>
<protein>
    <recommendedName>
        <fullName evidence="3">DUF5655 domain-containing protein</fullName>
    </recommendedName>
</protein>
<name>A0ABT8E581_9BACL</name>
<reference evidence="1" key="1">
    <citation type="submission" date="2023-06" db="EMBL/GenBank/DDBJ databases">
        <title>Draft Genome Sequences of Representative Paenibacillus Polymyxa, Bacillus cereus, Fictibacillus sp., and Brevibacillus agri Strains Isolated from Amazonian Dark Earth.</title>
        <authorList>
            <person name="Pellegrinetti T.A."/>
            <person name="Cunha I.C.M."/>
            <person name="Chaves M.G."/>
            <person name="Freitas A.S."/>
            <person name="Silva A.V.R."/>
            <person name="Tsai S.M."/>
            <person name="Mendes L.W."/>
        </authorList>
    </citation>
    <scope>NUCLEOTIDE SEQUENCE</scope>
    <source>
        <strain evidence="1">CENA-BCM004</strain>
    </source>
</reference>
<dbReference type="RefSeq" id="WP_290399218.1">
    <property type="nucleotide sequence ID" value="NZ_JAUHLN010000002.1"/>
</dbReference>
<evidence type="ECO:0000313" key="2">
    <source>
        <dbReference type="Proteomes" id="UP001168694"/>
    </source>
</evidence>
<organism evidence="1 2">
    <name type="scientific">Fictibacillus terranigra</name>
    <dbReference type="NCBI Taxonomy" id="3058424"/>
    <lineage>
        <taxon>Bacteria</taxon>
        <taxon>Bacillati</taxon>
        <taxon>Bacillota</taxon>
        <taxon>Bacilli</taxon>
        <taxon>Bacillales</taxon>
        <taxon>Fictibacillaceae</taxon>
        <taxon>Fictibacillus</taxon>
    </lineage>
</organism>
<dbReference type="Proteomes" id="UP001168694">
    <property type="component" value="Unassembled WGS sequence"/>
</dbReference>
<keyword evidence="2" id="KW-1185">Reference proteome</keyword>
<sequence length="134" mass="15602">MIYNTTWNDSQTKKIYQATSNSEVLMESLEYELSSAGLVELIGESPVPDKGREYGVMVYYYNAKKRRRLLSAAPRRKHDHIHIVIFSHLSREILATNQFDIGNSMDPQPDIKIHSKEEITKLINLIKQHWQKSK</sequence>